<name>B2IWD2_NOSP7</name>
<proteinExistence type="predicted"/>
<dbReference type="OrthoDB" id="454733at2"/>
<dbReference type="EnsemblBacteria" id="ACC79877">
    <property type="protein sequence ID" value="ACC79877"/>
    <property type="gene ID" value="Npun_R1151"/>
</dbReference>
<keyword evidence="2" id="KW-1185">Reference proteome</keyword>
<organism evidence="1 2">
    <name type="scientific">Nostoc punctiforme (strain ATCC 29133 / PCC 73102)</name>
    <dbReference type="NCBI Taxonomy" id="63737"/>
    <lineage>
        <taxon>Bacteria</taxon>
        <taxon>Bacillati</taxon>
        <taxon>Cyanobacteriota</taxon>
        <taxon>Cyanophyceae</taxon>
        <taxon>Nostocales</taxon>
        <taxon>Nostocaceae</taxon>
        <taxon>Nostoc</taxon>
    </lineage>
</organism>
<dbReference type="EMBL" id="CP001037">
    <property type="protein sequence ID" value="ACC79877.1"/>
    <property type="molecule type" value="Genomic_DNA"/>
</dbReference>
<dbReference type="HOGENOM" id="CLU_136180_0_0_3"/>
<dbReference type="RefSeq" id="WP_012407898.1">
    <property type="nucleotide sequence ID" value="NC_010628.1"/>
</dbReference>
<dbReference type="Pfam" id="PF08872">
    <property type="entry name" value="KGK"/>
    <property type="match status" value="1"/>
</dbReference>
<protein>
    <recommendedName>
        <fullName evidence="3">KGK family protein</fullName>
    </recommendedName>
</protein>
<gene>
    <name evidence="1" type="ordered locus">Npun_R1151</name>
</gene>
<evidence type="ECO:0000313" key="2">
    <source>
        <dbReference type="Proteomes" id="UP000001191"/>
    </source>
</evidence>
<evidence type="ECO:0008006" key="3">
    <source>
        <dbReference type="Google" id="ProtNLM"/>
    </source>
</evidence>
<sequence>MEDGFKAIECNDGDVLDFGDKTYKIAKFRQAMDTSFNSKLEDTLNEELSRQEVEIKDSPNMNWFQKGIDCEILTLGSQSWKKGKVKIKISVEFYIEEEDVEITNSKNSEIIEPESSLDDLRRMIHD</sequence>
<dbReference type="KEGG" id="npu:Npun_R1151"/>
<reference evidence="2" key="1">
    <citation type="submission" date="2008-04" db="EMBL/GenBank/DDBJ databases">
        <title>Complete sequence of chromosome of Nostoc punctiforme ATCC 29133.</title>
        <authorList>
            <consortium name="US DOE Joint Genome Institute"/>
            <person name="Copeland A."/>
            <person name="Lucas S."/>
            <person name="Lapidus A."/>
            <person name="Glavina del Rio T."/>
            <person name="Dalin E."/>
            <person name="Tice H."/>
            <person name="Pitluck S."/>
            <person name="Chain P."/>
            <person name="Malfatti S."/>
            <person name="Shin M."/>
            <person name="Vergez L."/>
            <person name="Schmutz J."/>
            <person name="Larimer F."/>
            <person name="Land M."/>
            <person name="Hauser L."/>
            <person name="Kyrpides N."/>
            <person name="Kim E."/>
            <person name="Meeks J.C."/>
            <person name="Elhai J."/>
            <person name="Campbell E.L."/>
            <person name="Thiel T."/>
            <person name="Longmire J."/>
            <person name="Potts M."/>
            <person name="Atlas R."/>
        </authorList>
    </citation>
    <scope>NUCLEOTIDE SEQUENCE [LARGE SCALE GENOMIC DNA]</scope>
    <source>
        <strain evidence="2">ATCC 29133 / PCC 73102</strain>
    </source>
</reference>
<dbReference type="PhylomeDB" id="B2IWD2"/>
<dbReference type="InterPro" id="IPR014971">
    <property type="entry name" value="KGK"/>
</dbReference>
<dbReference type="Proteomes" id="UP000001191">
    <property type="component" value="Chromosome"/>
</dbReference>
<accession>B2IWD2</accession>
<dbReference type="eggNOG" id="ENOG5033050">
    <property type="taxonomic scope" value="Bacteria"/>
</dbReference>
<evidence type="ECO:0000313" key="1">
    <source>
        <dbReference type="EMBL" id="ACC79877.1"/>
    </source>
</evidence>
<reference evidence="1 2" key="2">
    <citation type="journal article" date="2013" name="Plant Physiol.">
        <title>A Nostoc punctiforme Sugar Transporter Necessary to Establish a Cyanobacterium-Plant Symbiosis.</title>
        <authorList>
            <person name="Ekman M."/>
            <person name="Picossi S."/>
            <person name="Campbell E.L."/>
            <person name="Meeks J.C."/>
            <person name="Flores E."/>
        </authorList>
    </citation>
    <scope>NUCLEOTIDE SEQUENCE [LARGE SCALE GENOMIC DNA]</scope>
    <source>
        <strain evidence="2">ATCC 29133 / PCC 73102</strain>
    </source>
</reference>
<dbReference type="AlphaFoldDB" id="B2IWD2"/>
<dbReference type="STRING" id="63737.Npun_R1151"/>